<dbReference type="SUPFAM" id="SSF51735">
    <property type="entry name" value="NAD(P)-binding Rossmann-fold domains"/>
    <property type="match status" value="1"/>
</dbReference>
<evidence type="ECO:0000256" key="6">
    <source>
        <dbReference type="ARBA" id="ARBA00022857"/>
    </source>
</evidence>
<accession>A0A0V8QG14</accession>
<keyword evidence="16" id="KW-1185">Reference proteome</keyword>
<dbReference type="SUPFAM" id="SSF48179">
    <property type="entry name" value="6-phosphogluconate dehydrogenase C-terminal domain-like"/>
    <property type="match status" value="1"/>
</dbReference>
<name>A0A0V8QG14_9FIRM</name>
<evidence type="ECO:0000313" key="15">
    <source>
        <dbReference type="EMBL" id="KSV59402.1"/>
    </source>
</evidence>
<dbReference type="Gene3D" id="1.10.3730.10">
    <property type="entry name" value="ProC C-terminal domain-like"/>
    <property type="match status" value="1"/>
</dbReference>
<comment type="function">
    <text evidence="8 9">Catalyzes the reduction of 1-pyrroline-5-carboxylate (PCA) to L-proline.</text>
</comment>
<evidence type="ECO:0000256" key="2">
    <source>
        <dbReference type="ARBA" id="ARBA00005525"/>
    </source>
</evidence>
<dbReference type="STRING" id="290052.ASU35_09200"/>
<dbReference type="InterPro" id="IPR008927">
    <property type="entry name" value="6-PGluconate_DH-like_C_sf"/>
</dbReference>
<dbReference type="InterPro" id="IPR028939">
    <property type="entry name" value="P5C_Rdtase_cat_N"/>
</dbReference>
<evidence type="ECO:0000313" key="16">
    <source>
        <dbReference type="Proteomes" id="UP000054874"/>
    </source>
</evidence>
<dbReference type="HAMAP" id="MF_01925">
    <property type="entry name" value="P5C_reductase"/>
    <property type="match status" value="1"/>
</dbReference>
<dbReference type="Proteomes" id="UP000054874">
    <property type="component" value="Unassembled WGS sequence"/>
</dbReference>
<evidence type="ECO:0000256" key="10">
    <source>
        <dbReference type="NCBIfam" id="TIGR00112"/>
    </source>
</evidence>
<dbReference type="UniPathway" id="UPA00098">
    <property type="reaction ID" value="UER00361"/>
</dbReference>
<evidence type="ECO:0000256" key="3">
    <source>
        <dbReference type="ARBA" id="ARBA00022490"/>
    </source>
</evidence>
<comment type="pathway">
    <text evidence="9 12">Amino-acid biosynthesis; L-proline biosynthesis; L-proline from L-glutamate 5-semialdehyde: step 1/1.</text>
</comment>
<evidence type="ECO:0000256" key="9">
    <source>
        <dbReference type="HAMAP-Rule" id="MF_01925"/>
    </source>
</evidence>
<keyword evidence="7 9" id="KW-0560">Oxidoreductase</keyword>
<dbReference type="InterPro" id="IPR053790">
    <property type="entry name" value="P5CR-like_CS"/>
</dbReference>
<dbReference type="AlphaFoldDB" id="A0A0V8QG14"/>
<reference evidence="15 16" key="1">
    <citation type="submission" date="2015-11" db="EMBL/GenBank/DDBJ databases">
        <title>Butyribacter intestini gen. nov., sp. nov., a butyric acid-producing bacterium of the family Lachnospiraceae isolated from the human faeces.</title>
        <authorList>
            <person name="Zou Y."/>
            <person name="Xue W."/>
            <person name="Luo G."/>
            <person name="Lv M."/>
        </authorList>
    </citation>
    <scope>NUCLEOTIDE SEQUENCE [LARGE SCALE GENOMIC DNA]</scope>
    <source>
        <strain evidence="15 16">ACET-33324</strain>
    </source>
</reference>
<dbReference type="InterPro" id="IPR029036">
    <property type="entry name" value="P5CR_dimer"/>
</dbReference>
<feature type="binding site" evidence="11">
    <location>
        <position position="57"/>
    </location>
    <ligand>
        <name>NADPH</name>
        <dbReference type="ChEBI" id="CHEBI:57783"/>
    </ligand>
</feature>
<evidence type="ECO:0000256" key="11">
    <source>
        <dbReference type="PIRSR" id="PIRSR000193-1"/>
    </source>
</evidence>
<dbReference type="GO" id="GO:0004735">
    <property type="term" value="F:pyrroline-5-carboxylate reductase activity"/>
    <property type="evidence" value="ECO:0007669"/>
    <property type="project" value="UniProtKB-UniRule"/>
</dbReference>
<comment type="similarity">
    <text evidence="2 9 12">Belongs to the pyrroline-5-carboxylate reductase family.</text>
</comment>
<evidence type="ECO:0000256" key="12">
    <source>
        <dbReference type="RuleBase" id="RU003903"/>
    </source>
</evidence>
<keyword evidence="4 9" id="KW-0028">Amino-acid biosynthesis</keyword>
<dbReference type="FunFam" id="3.40.50.720:FF:000190">
    <property type="entry name" value="Pyrroline-5-carboxylate reductase"/>
    <property type="match status" value="1"/>
</dbReference>
<sequence length="269" mass="28777">MDKKIAFIGSGNMAGAIIRGILAKGLVTPEQIMAADHYDERLVALKEELGIQVTTDNREAAAFADILFLSVKPKVFSEVIPKIREKRNPEGLVISIAAGQTIKAVEEMFDCSLRLIRVMPNTPAMVGAGMASISPNGLARPEDVALAEEIFNSIGRCEVVGEELMDAVIGVSGSSPAYVYMFIEALADAAVMGGMTRTQAYRFAAQAVYGSAKMVLETGLHPGELKDMVCSPAGTTIEAVAELEKQGFRKAVIEGARACMEKSKKMSEK</sequence>
<dbReference type="PROSITE" id="PS00521">
    <property type="entry name" value="P5CR"/>
    <property type="match status" value="1"/>
</dbReference>
<dbReference type="OrthoDB" id="9805754at2"/>
<keyword evidence="6 9" id="KW-0521">NADP</keyword>
<comment type="subcellular location">
    <subcellularLocation>
        <location evidence="1 9">Cytoplasm</location>
    </subcellularLocation>
</comment>
<keyword evidence="5 9" id="KW-0641">Proline biosynthesis</keyword>
<dbReference type="Gene3D" id="3.40.50.720">
    <property type="entry name" value="NAD(P)-binding Rossmann-like Domain"/>
    <property type="match status" value="1"/>
</dbReference>
<feature type="domain" description="Pyrroline-5-carboxylate reductase dimerisation" evidence="14">
    <location>
        <begin position="162"/>
        <end position="266"/>
    </location>
</feature>
<protein>
    <recommendedName>
        <fullName evidence="9 10">Pyrroline-5-carboxylate reductase</fullName>
        <shortName evidence="9">P5C reductase</shortName>
        <shortName evidence="9">P5CR</shortName>
        <ecNumber evidence="9 10">1.5.1.2</ecNumber>
    </recommendedName>
    <alternativeName>
        <fullName evidence="9">PCA reductase</fullName>
    </alternativeName>
</protein>
<evidence type="ECO:0000256" key="7">
    <source>
        <dbReference type="ARBA" id="ARBA00023002"/>
    </source>
</evidence>
<feature type="domain" description="Pyrroline-5-carboxylate reductase catalytic N-terminal" evidence="13">
    <location>
        <begin position="4"/>
        <end position="99"/>
    </location>
</feature>
<evidence type="ECO:0000256" key="5">
    <source>
        <dbReference type="ARBA" id="ARBA00022650"/>
    </source>
</evidence>
<organism evidence="15 16">
    <name type="scientific">Acetivibrio ethanolgignens</name>
    <dbReference type="NCBI Taxonomy" id="290052"/>
    <lineage>
        <taxon>Bacteria</taxon>
        <taxon>Bacillati</taxon>
        <taxon>Bacillota</taxon>
        <taxon>Clostridia</taxon>
        <taxon>Eubacteriales</taxon>
        <taxon>Oscillospiraceae</taxon>
        <taxon>Acetivibrio</taxon>
    </lineage>
</organism>
<dbReference type="EMBL" id="LNAM01000146">
    <property type="protein sequence ID" value="KSV59402.1"/>
    <property type="molecule type" value="Genomic_DNA"/>
</dbReference>
<dbReference type="PIRSF" id="PIRSF000193">
    <property type="entry name" value="Pyrrol-5-carb_rd"/>
    <property type="match status" value="1"/>
</dbReference>
<evidence type="ECO:0000256" key="4">
    <source>
        <dbReference type="ARBA" id="ARBA00022605"/>
    </source>
</evidence>
<comment type="caution">
    <text evidence="15">The sequence shown here is derived from an EMBL/GenBank/DDBJ whole genome shotgun (WGS) entry which is preliminary data.</text>
</comment>
<dbReference type="Pfam" id="PF14748">
    <property type="entry name" value="P5CR_dimer"/>
    <property type="match status" value="1"/>
</dbReference>
<evidence type="ECO:0000259" key="14">
    <source>
        <dbReference type="Pfam" id="PF14748"/>
    </source>
</evidence>
<dbReference type="RefSeq" id="WP_058352387.1">
    <property type="nucleotide sequence ID" value="NZ_CABMMD010000146.1"/>
</dbReference>
<dbReference type="InterPro" id="IPR036291">
    <property type="entry name" value="NAD(P)-bd_dom_sf"/>
</dbReference>
<dbReference type="EC" id="1.5.1.2" evidence="9 10"/>
<dbReference type="PANTHER" id="PTHR11645:SF0">
    <property type="entry name" value="PYRROLINE-5-CARBOXYLATE REDUCTASE 3"/>
    <property type="match status" value="1"/>
</dbReference>
<dbReference type="FunFam" id="1.10.3730.10:FF:000001">
    <property type="entry name" value="Pyrroline-5-carboxylate reductase"/>
    <property type="match status" value="1"/>
</dbReference>
<proteinExistence type="inferred from homology"/>
<evidence type="ECO:0000256" key="8">
    <source>
        <dbReference type="ARBA" id="ARBA00058118"/>
    </source>
</evidence>
<dbReference type="GO" id="GO:0005737">
    <property type="term" value="C:cytoplasm"/>
    <property type="evidence" value="ECO:0007669"/>
    <property type="project" value="UniProtKB-SubCell"/>
</dbReference>
<evidence type="ECO:0000256" key="1">
    <source>
        <dbReference type="ARBA" id="ARBA00004496"/>
    </source>
</evidence>
<comment type="catalytic activity">
    <reaction evidence="9">
        <text>L-proline + NAD(+) = (S)-1-pyrroline-5-carboxylate + NADH + 2 H(+)</text>
        <dbReference type="Rhea" id="RHEA:14105"/>
        <dbReference type="ChEBI" id="CHEBI:15378"/>
        <dbReference type="ChEBI" id="CHEBI:17388"/>
        <dbReference type="ChEBI" id="CHEBI:57540"/>
        <dbReference type="ChEBI" id="CHEBI:57945"/>
        <dbReference type="ChEBI" id="CHEBI:60039"/>
        <dbReference type="EC" id="1.5.1.2"/>
    </reaction>
</comment>
<dbReference type="Pfam" id="PF03807">
    <property type="entry name" value="F420_oxidored"/>
    <property type="match status" value="1"/>
</dbReference>
<dbReference type="GO" id="GO:0055129">
    <property type="term" value="P:L-proline biosynthetic process"/>
    <property type="evidence" value="ECO:0007669"/>
    <property type="project" value="UniProtKB-UniRule"/>
</dbReference>
<dbReference type="InterPro" id="IPR000304">
    <property type="entry name" value="Pyrroline-COOH_reductase"/>
</dbReference>
<dbReference type="PANTHER" id="PTHR11645">
    <property type="entry name" value="PYRROLINE-5-CARBOXYLATE REDUCTASE"/>
    <property type="match status" value="1"/>
</dbReference>
<gene>
    <name evidence="9" type="primary">proC</name>
    <name evidence="15" type="ORF">ASU35_09200</name>
</gene>
<feature type="binding site" evidence="11">
    <location>
        <begin position="8"/>
        <end position="13"/>
    </location>
    <ligand>
        <name>NADP(+)</name>
        <dbReference type="ChEBI" id="CHEBI:58349"/>
    </ligand>
</feature>
<evidence type="ECO:0000259" key="13">
    <source>
        <dbReference type="Pfam" id="PF03807"/>
    </source>
</evidence>
<keyword evidence="3 9" id="KW-0963">Cytoplasm</keyword>
<dbReference type="NCBIfam" id="TIGR00112">
    <property type="entry name" value="proC"/>
    <property type="match status" value="1"/>
</dbReference>
<comment type="catalytic activity">
    <reaction evidence="9 12">
        <text>L-proline + NADP(+) = (S)-1-pyrroline-5-carboxylate + NADPH + 2 H(+)</text>
        <dbReference type="Rhea" id="RHEA:14109"/>
        <dbReference type="ChEBI" id="CHEBI:15378"/>
        <dbReference type="ChEBI" id="CHEBI:17388"/>
        <dbReference type="ChEBI" id="CHEBI:57783"/>
        <dbReference type="ChEBI" id="CHEBI:58349"/>
        <dbReference type="ChEBI" id="CHEBI:60039"/>
        <dbReference type="EC" id="1.5.1.2"/>
    </reaction>
</comment>